<dbReference type="Proteomes" id="UP000499080">
    <property type="component" value="Unassembled WGS sequence"/>
</dbReference>
<organism evidence="1 2">
    <name type="scientific">Araneus ventricosus</name>
    <name type="common">Orbweaver spider</name>
    <name type="synonym">Epeira ventricosa</name>
    <dbReference type="NCBI Taxonomy" id="182803"/>
    <lineage>
        <taxon>Eukaryota</taxon>
        <taxon>Metazoa</taxon>
        <taxon>Ecdysozoa</taxon>
        <taxon>Arthropoda</taxon>
        <taxon>Chelicerata</taxon>
        <taxon>Arachnida</taxon>
        <taxon>Araneae</taxon>
        <taxon>Araneomorphae</taxon>
        <taxon>Entelegynae</taxon>
        <taxon>Araneoidea</taxon>
        <taxon>Araneidae</taxon>
        <taxon>Araneus</taxon>
    </lineage>
</organism>
<dbReference type="Gene3D" id="1.10.8.1240">
    <property type="match status" value="1"/>
</dbReference>
<dbReference type="OrthoDB" id="21144at2759"/>
<name>A0A4Y2UT81_ARAVE</name>
<dbReference type="EMBL" id="BGPR01039446">
    <property type="protein sequence ID" value="GBO15401.1"/>
    <property type="molecule type" value="Genomic_DNA"/>
</dbReference>
<dbReference type="AlphaFoldDB" id="A0A4Y2UT81"/>
<gene>
    <name evidence="1" type="ORF">AVEN_58821_1</name>
</gene>
<accession>A0A4Y2UT81</accession>
<evidence type="ECO:0000313" key="2">
    <source>
        <dbReference type="Proteomes" id="UP000499080"/>
    </source>
</evidence>
<protein>
    <submittedName>
        <fullName evidence="1">Uncharacterized protein</fullName>
    </submittedName>
</protein>
<reference evidence="1 2" key="1">
    <citation type="journal article" date="2019" name="Sci. Rep.">
        <title>Orb-weaving spider Araneus ventricosus genome elucidates the spidroin gene catalogue.</title>
        <authorList>
            <person name="Kono N."/>
            <person name="Nakamura H."/>
            <person name="Ohtoshi R."/>
            <person name="Moran D.A.P."/>
            <person name="Shinohara A."/>
            <person name="Yoshida Y."/>
            <person name="Fujiwara M."/>
            <person name="Mori M."/>
            <person name="Tomita M."/>
            <person name="Arakawa K."/>
        </authorList>
    </citation>
    <scope>NUCLEOTIDE SEQUENCE [LARGE SCALE GENOMIC DNA]</scope>
</reference>
<keyword evidence="2" id="KW-1185">Reference proteome</keyword>
<evidence type="ECO:0000313" key="1">
    <source>
        <dbReference type="EMBL" id="GBO15401.1"/>
    </source>
</evidence>
<comment type="caution">
    <text evidence="1">The sequence shown here is derived from an EMBL/GenBank/DDBJ whole genome shotgun (WGS) entry which is preliminary data.</text>
</comment>
<sequence>MESNPTPNPTGGTRIDPLNICRICPRASEFPYSSAASSLSQVVTAFSNFSSLPKRLTPRNSFSLRKRWKSLGTRSGERTDEDLEIIYEELLHIKALSHLSNSVKRELAGVLVFESHPKAGTVCKRR</sequence>
<proteinExistence type="predicted"/>